<evidence type="ECO:0008006" key="5">
    <source>
        <dbReference type="Google" id="ProtNLM"/>
    </source>
</evidence>
<dbReference type="InterPro" id="IPR046848">
    <property type="entry name" value="E_motif"/>
</dbReference>
<reference evidence="3" key="1">
    <citation type="submission" date="2021-03" db="EMBL/GenBank/DDBJ databases">
        <authorList>
            <person name="Li Z."/>
            <person name="Yang C."/>
        </authorList>
    </citation>
    <scope>NUCLEOTIDE SEQUENCE</scope>
    <source>
        <strain evidence="3">Dzin_1.0</strain>
        <tissue evidence="3">Leaf</tissue>
    </source>
</reference>
<dbReference type="PANTHER" id="PTHR47926:SF412">
    <property type="entry name" value="PENTATRICOPEPTIDE REPEAT-CONTAINING PROTEIN"/>
    <property type="match status" value="1"/>
</dbReference>
<dbReference type="Proteomes" id="UP001085076">
    <property type="component" value="Miscellaneous, Linkage group lg04"/>
</dbReference>
<dbReference type="AlphaFoldDB" id="A0A9D5CND6"/>
<dbReference type="Gene3D" id="1.25.40.10">
    <property type="entry name" value="Tetratricopeptide repeat domain"/>
    <property type="match status" value="4"/>
</dbReference>
<dbReference type="GO" id="GO:0009451">
    <property type="term" value="P:RNA modification"/>
    <property type="evidence" value="ECO:0007669"/>
    <property type="project" value="InterPro"/>
</dbReference>
<dbReference type="InterPro" id="IPR002885">
    <property type="entry name" value="PPR_rpt"/>
</dbReference>
<dbReference type="NCBIfam" id="TIGR00756">
    <property type="entry name" value="PPR"/>
    <property type="match status" value="4"/>
</dbReference>
<dbReference type="Pfam" id="PF13041">
    <property type="entry name" value="PPR_2"/>
    <property type="match status" value="1"/>
</dbReference>
<dbReference type="Pfam" id="PF20431">
    <property type="entry name" value="E_motif"/>
    <property type="match status" value="1"/>
</dbReference>
<protein>
    <recommendedName>
        <fullName evidence="5">Pentatricopeptide repeat-containing protein</fullName>
    </recommendedName>
</protein>
<keyword evidence="1" id="KW-0677">Repeat</keyword>
<comment type="caution">
    <text evidence="3">The sequence shown here is derived from an EMBL/GenBank/DDBJ whole genome shotgun (WGS) entry which is preliminary data.</text>
</comment>
<dbReference type="InterPro" id="IPR011990">
    <property type="entry name" value="TPR-like_helical_dom_sf"/>
</dbReference>
<dbReference type="EMBL" id="JAGGNH010000004">
    <property type="protein sequence ID" value="KAJ0975220.1"/>
    <property type="molecule type" value="Genomic_DNA"/>
</dbReference>
<sequence>MASFVKENTFKWNSVLRGFLESNTPGKILLGYVHMRRRGLNIDSHTLGFVIKGCGLLMAGVPVGEQVHTQVLKMGFSSEVVIQTAVLKMYGMFGDLVSAQKVFDETSQRDMVQWNALVAVYAQRNHPYEAILVARTMVRGYVRPNEVTVVSITSACSQLKDLQQGKLLHAYAIKNLLGFDMILSNALIDMYAKCGCLSSARRLFGMMRSWNVITWTSMINGYCDNGFLHEAMALFKEMQKVHVRPDEITMLGMVAMCAKMGESGLGNLVDEYVEKNGYTNSVYMANALIDMHGKCGNIEKACQIFKEMKVRTLVSWTSMIQGLALHGHGMEALVRFSQMQRKGFVPDKVVFLNVLNACNHAGLATEGIQCFKLMVEEHGMDPWMEHYGSMVDLLCKAGLLGNAFDFVVNMPVKPDAVIWRALIRAFKDQGQINLARDALLRLFELEPEHSGNYILKSNFLATIEEWDHVKEVRDDLEIARICKREPGFSSIEVKP</sequence>
<evidence type="ECO:0000256" key="1">
    <source>
        <dbReference type="ARBA" id="ARBA00022737"/>
    </source>
</evidence>
<dbReference type="FunFam" id="1.25.40.10:FF:000073">
    <property type="entry name" value="Pentatricopeptide repeat-containing protein chloroplastic"/>
    <property type="match status" value="1"/>
</dbReference>
<evidence type="ECO:0000313" key="3">
    <source>
        <dbReference type="EMBL" id="KAJ0975220.1"/>
    </source>
</evidence>
<feature type="repeat" description="PPR" evidence="2">
    <location>
        <begin position="211"/>
        <end position="245"/>
    </location>
</feature>
<dbReference type="FunFam" id="1.25.40.10:FF:000090">
    <property type="entry name" value="Pentatricopeptide repeat-containing protein, chloroplastic"/>
    <property type="match status" value="1"/>
</dbReference>
<dbReference type="PROSITE" id="PS51375">
    <property type="entry name" value="PPR"/>
    <property type="match status" value="3"/>
</dbReference>
<evidence type="ECO:0000256" key="2">
    <source>
        <dbReference type="PROSITE-ProRule" id="PRU00708"/>
    </source>
</evidence>
<feature type="repeat" description="PPR" evidence="2">
    <location>
        <begin position="281"/>
        <end position="311"/>
    </location>
</feature>
<name>A0A9D5CND6_9LILI</name>
<dbReference type="GO" id="GO:0003729">
    <property type="term" value="F:mRNA binding"/>
    <property type="evidence" value="ECO:0007669"/>
    <property type="project" value="UniProtKB-ARBA"/>
</dbReference>
<dbReference type="PANTHER" id="PTHR47926">
    <property type="entry name" value="PENTATRICOPEPTIDE REPEAT-CONTAINING PROTEIN"/>
    <property type="match status" value="1"/>
</dbReference>
<accession>A0A9D5CND6</accession>
<dbReference type="FunFam" id="1.25.40.10:FF:000344">
    <property type="entry name" value="Pentatricopeptide repeat-containing protein"/>
    <property type="match status" value="1"/>
</dbReference>
<organism evidence="3 4">
    <name type="scientific">Dioscorea zingiberensis</name>
    <dbReference type="NCBI Taxonomy" id="325984"/>
    <lineage>
        <taxon>Eukaryota</taxon>
        <taxon>Viridiplantae</taxon>
        <taxon>Streptophyta</taxon>
        <taxon>Embryophyta</taxon>
        <taxon>Tracheophyta</taxon>
        <taxon>Spermatophyta</taxon>
        <taxon>Magnoliopsida</taxon>
        <taxon>Liliopsida</taxon>
        <taxon>Dioscoreales</taxon>
        <taxon>Dioscoreaceae</taxon>
        <taxon>Dioscorea</taxon>
    </lineage>
</organism>
<evidence type="ECO:0000313" key="4">
    <source>
        <dbReference type="Proteomes" id="UP001085076"/>
    </source>
</evidence>
<reference evidence="3" key="2">
    <citation type="journal article" date="2022" name="Hortic Res">
        <title>The genome of Dioscorea zingiberensis sheds light on the biosynthesis, origin and evolution of the medicinally important diosgenin saponins.</title>
        <authorList>
            <person name="Li Y."/>
            <person name="Tan C."/>
            <person name="Li Z."/>
            <person name="Guo J."/>
            <person name="Li S."/>
            <person name="Chen X."/>
            <person name="Wang C."/>
            <person name="Dai X."/>
            <person name="Yang H."/>
            <person name="Song W."/>
            <person name="Hou L."/>
            <person name="Xu J."/>
            <person name="Tong Z."/>
            <person name="Xu A."/>
            <person name="Yuan X."/>
            <person name="Wang W."/>
            <person name="Yang Q."/>
            <person name="Chen L."/>
            <person name="Sun Z."/>
            <person name="Wang K."/>
            <person name="Pan B."/>
            <person name="Chen J."/>
            <person name="Bao Y."/>
            <person name="Liu F."/>
            <person name="Qi X."/>
            <person name="Gang D.R."/>
            <person name="Wen J."/>
            <person name="Li J."/>
        </authorList>
    </citation>
    <scope>NUCLEOTIDE SEQUENCE</scope>
    <source>
        <strain evidence="3">Dzin_1.0</strain>
    </source>
</reference>
<gene>
    <name evidence="3" type="ORF">J5N97_017185</name>
</gene>
<proteinExistence type="predicted"/>
<dbReference type="OrthoDB" id="185373at2759"/>
<dbReference type="InterPro" id="IPR046960">
    <property type="entry name" value="PPR_At4g14850-like_plant"/>
</dbReference>
<keyword evidence="4" id="KW-1185">Reference proteome</keyword>
<feature type="repeat" description="PPR" evidence="2">
    <location>
        <begin position="312"/>
        <end position="346"/>
    </location>
</feature>
<dbReference type="Pfam" id="PF01535">
    <property type="entry name" value="PPR"/>
    <property type="match status" value="4"/>
</dbReference>